<comment type="caution">
    <text evidence="12">The sequence shown here is derived from an EMBL/GenBank/DDBJ whole genome shotgun (WGS) entry which is preliminary data.</text>
</comment>
<dbReference type="InterPro" id="IPR020568">
    <property type="entry name" value="Ribosomal_Su5_D2-typ_SF"/>
</dbReference>
<keyword evidence="13" id="KW-1185">Reference proteome</keyword>
<dbReference type="PIRSF" id="PIRSF010376">
    <property type="entry name" value="IspE"/>
    <property type="match status" value="1"/>
</dbReference>
<sequence>MSTLTVEAPAKLNLTLRVLRKREDGFHEIDSWMVRLPGLHDTLTFATAEADSFTCNDPGVPSDDSNLVLKALAAYRAETGFAQPLAIHLEKRVPHGAGLGGGSSDAAATLAALDRLHDQPLGTDRLMEIAATFGSDIPFFLGTPSARSTGRGEVIVAADVPPPLPVLLLKPSFGVATPDAYCNCLGAEALAGVRHEAQVFPWGELVNDLEKPVFRKHLFLAEMKTWLLARPEVAGALMSGSGSTMFAVLRDPAMAGAVIATARAELDPTLWAWSGTVCG</sequence>
<dbReference type="Pfam" id="PF08544">
    <property type="entry name" value="GHMP_kinases_C"/>
    <property type="match status" value="1"/>
</dbReference>
<dbReference type="PANTHER" id="PTHR43527:SF2">
    <property type="entry name" value="4-DIPHOSPHOCYTIDYL-2-C-METHYL-D-ERYTHRITOL KINASE, CHLOROPLASTIC"/>
    <property type="match status" value="1"/>
</dbReference>
<evidence type="ECO:0000256" key="9">
    <source>
        <dbReference type="HAMAP-Rule" id="MF_00061"/>
    </source>
</evidence>
<evidence type="ECO:0000256" key="7">
    <source>
        <dbReference type="ARBA" id="ARBA00022840"/>
    </source>
</evidence>
<dbReference type="Pfam" id="PF00288">
    <property type="entry name" value="GHMP_kinases_N"/>
    <property type="match status" value="1"/>
</dbReference>
<proteinExistence type="inferred from homology"/>
<evidence type="ECO:0000313" key="13">
    <source>
        <dbReference type="Proteomes" id="UP001207930"/>
    </source>
</evidence>
<dbReference type="InterPro" id="IPR014721">
    <property type="entry name" value="Ribsml_uS5_D2-typ_fold_subgr"/>
</dbReference>
<dbReference type="RefSeq" id="WP_264499078.1">
    <property type="nucleotide sequence ID" value="NZ_JAPDDS010000001.1"/>
</dbReference>
<dbReference type="InterPro" id="IPR013750">
    <property type="entry name" value="GHMP_kinase_C_dom"/>
</dbReference>
<evidence type="ECO:0000256" key="3">
    <source>
        <dbReference type="ARBA" id="ARBA00017473"/>
    </source>
</evidence>
<dbReference type="EC" id="2.7.1.148" evidence="2 9"/>
<dbReference type="InterPro" id="IPR036554">
    <property type="entry name" value="GHMP_kinase_C_sf"/>
</dbReference>
<evidence type="ECO:0000256" key="5">
    <source>
        <dbReference type="ARBA" id="ARBA00022741"/>
    </source>
</evidence>
<comment type="function">
    <text evidence="9">Catalyzes the phosphorylation of the position 2 hydroxy group of 4-diphosphocytidyl-2C-methyl-D-erythritol.</text>
</comment>
<dbReference type="Gene3D" id="3.30.230.10">
    <property type="match status" value="1"/>
</dbReference>
<comment type="similarity">
    <text evidence="1 9">Belongs to the GHMP kinase family. IspE subfamily.</text>
</comment>
<name>A0ABT3FHW5_9BACT</name>
<dbReference type="InterPro" id="IPR006204">
    <property type="entry name" value="GHMP_kinase_N_dom"/>
</dbReference>
<keyword evidence="9" id="KW-0414">Isoprene biosynthesis</keyword>
<evidence type="ECO:0000313" key="12">
    <source>
        <dbReference type="EMBL" id="MCW1883115.1"/>
    </source>
</evidence>
<feature type="binding site" evidence="9">
    <location>
        <begin position="94"/>
        <end position="104"/>
    </location>
    <ligand>
        <name>ATP</name>
        <dbReference type="ChEBI" id="CHEBI:30616"/>
    </ligand>
</feature>
<dbReference type="Gene3D" id="3.30.70.890">
    <property type="entry name" value="GHMP kinase, C-terminal domain"/>
    <property type="match status" value="1"/>
</dbReference>
<evidence type="ECO:0000256" key="2">
    <source>
        <dbReference type="ARBA" id="ARBA00012052"/>
    </source>
</evidence>
<organism evidence="12 13">
    <name type="scientific">Luteolibacter flavescens</name>
    <dbReference type="NCBI Taxonomy" id="1859460"/>
    <lineage>
        <taxon>Bacteria</taxon>
        <taxon>Pseudomonadati</taxon>
        <taxon>Verrucomicrobiota</taxon>
        <taxon>Verrucomicrobiia</taxon>
        <taxon>Verrucomicrobiales</taxon>
        <taxon>Verrucomicrobiaceae</taxon>
        <taxon>Luteolibacter</taxon>
    </lineage>
</organism>
<gene>
    <name evidence="9 12" type="primary">ispE</name>
    <name evidence="12" type="ORF">OKA04_00140</name>
</gene>
<dbReference type="SUPFAM" id="SSF55060">
    <property type="entry name" value="GHMP Kinase, C-terminal domain"/>
    <property type="match status" value="1"/>
</dbReference>
<evidence type="ECO:0000259" key="11">
    <source>
        <dbReference type="Pfam" id="PF08544"/>
    </source>
</evidence>
<protein>
    <recommendedName>
        <fullName evidence="3 9">4-diphosphocytidyl-2-C-methyl-D-erythritol kinase</fullName>
        <shortName evidence="9">CMK</shortName>
        <ecNumber evidence="2 9">2.7.1.148</ecNumber>
    </recommendedName>
    <alternativeName>
        <fullName evidence="8 9">4-(cytidine-5'-diphospho)-2-C-methyl-D-erythritol kinase</fullName>
    </alternativeName>
</protein>
<dbReference type="PANTHER" id="PTHR43527">
    <property type="entry name" value="4-DIPHOSPHOCYTIDYL-2-C-METHYL-D-ERYTHRITOL KINASE, CHLOROPLASTIC"/>
    <property type="match status" value="1"/>
</dbReference>
<reference evidence="12 13" key="1">
    <citation type="submission" date="2022-10" db="EMBL/GenBank/DDBJ databases">
        <title>Luteolibacter flavescens strain MCCC 1K03193, whole genome shotgun sequencing project.</title>
        <authorList>
            <person name="Zhao G."/>
            <person name="Shen L."/>
        </authorList>
    </citation>
    <scope>NUCLEOTIDE SEQUENCE [LARGE SCALE GENOMIC DNA]</scope>
    <source>
        <strain evidence="12 13">MCCC 1K03193</strain>
    </source>
</reference>
<comment type="pathway">
    <text evidence="9">Isoprenoid biosynthesis; isopentenyl diphosphate biosynthesis via DXP pathway; isopentenyl diphosphate from 1-deoxy-D-xylulose 5-phosphate: step 3/6.</text>
</comment>
<evidence type="ECO:0000259" key="10">
    <source>
        <dbReference type="Pfam" id="PF00288"/>
    </source>
</evidence>
<keyword evidence="7 9" id="KW-0067">ATP-binding</keyword>
<feature type="active site" evidence="9">
    <location>
        <position position="11"/>
    </location>
</feature>
<keyword evidence="4 9" id="KW-0808">Transferase</keyword>
<dbReference type="NCBIfam" id="TIGR00154">
    <property type="entry name" value="ispE"/>
    <property type="match status" value="1"/>
</dbReference>
<feature type="domain" description="GHMP kinase C-terminal" evidence="11">
    <location>
        <begin position="207"/>
        <end position="264"/>
    </location>
</feature>
<dbReference type="InterPro" id="IPR004424">
    <property type="entry name" value="IspE"/>
</dbReference>
<evidence type="ECO:0000256" key="4">
    <source>
        <dbReference type="ARBA" id="ARBA00022679"/>
    </source>
</evidence>
<feature type="domain" description="GHMP kinase N-terminal" evidence="10">
    <location>
        <begin position="66"/>
        <end position="140"/>
    </location>
</feature>
<dbReference type="EMBL" id="JAPDDS010000001">
    <property type="protein sequence ID" value="MCW1883115.1"/>
    <property type="molecule type" value="Genomic_DNA"/>
</dbReference>
<evidence type="ECO:0000256" key="1">
    <source>
        <dbReference type="ARBA" id="ARBA00009684"/>
    </source>
</evidence>
<accession>A0ABT3FHW5</accession>
<dbReference type="HAMAP" id="MF_00061">
    <property type="entry name" value="IspE"/>
    <property type="match status" value="1"/>
</dbReference>
<evidence type="ECO:0000256" key="8">
    <source>
        <dbReference type="ARBA" id="ARBA00032554"/>
    </source>
</evidence>
<comment type="catalytic activity">
    <reaction evidence="9">
        <text>4-CDP-2-C-methyl-D-erythritol + ATP = 4-CDP-2-C-methyl-D-erythritol 2-phosphate + ADP + H(+)</text>
        <dbReference type="Rhea" id="RHEA:18437"/>
        <dbReference type="ChEBI" id="CHEBI:15378"/>
        <dbReference type="ChEBI" id="CHEBI:30616"/>
        <dbReference type="ChEBI" id="CHEBI:57823"/>
        <dbReference type="ChEBI" id="CHEBI:57919"/>
        <dbReference type="ChEBI" id="CHEBI:456216"/>
        <dbReference type="EC" id="2.7.1.148"/>
    </reaction>
</comment>
<dbReference type="GO" id="GO:0050515">
    <property type="term" value="F:4-(cytidine 5'-diphospho)-2-C-methyl-D-erythritol kinase activity"/>
    <property type="evidence" value="ECO:0007669"/>
    <property type="project" value="UniProtKB-EC"/>
</dbReference>
<dbReference type="SUPFAM" id="SSF54211">
    <property type="entry name" value="Ribosomal protein S5 domain 2-like"/>
    <property type="match status" value="1"/>
</dbReference>
<feature type="active site" evidence="9">
    <location>
        <position position="136"/>
    </location>
</feature>
<dbReference type="Proteomes" id="UP001207930">
    <property type="component" value="Unassembled WGS sequence"/>
</dbReference>
<keyword evidence="6 9" id="KW-0418">Kinase</keyword>
<evidence type="ECO:0000256" key="6">
    <source>
        <dbReference type="ARBA" id="ARBA00022777"/>
    </source>
</evidence>
<keyword evidence="5 9" id="KW-0547">Nucleotide-binding</keyword>